<feature type="signal peptide" evidence="2">
    <location>
        <begin position="1"/>
        <end position="22"/>
    </location>
</feature>
<name>A0A6P2BZ49_9ACTN</name>
<dbReference type="Gene3D" id="3.40.50.2300">
    <property type="match status" value="2"/>
</dbReference>
<dbReference type="SUPFAM" id="SSF53822">
    <property type="entry name" value="Periplasmic binding protein-like I"/>
    <property type="match status" value="1"/>
</dbReference>
<dbReference type="RefSeq" id="WP_145854227.1">
    <property type="nucleotide sequence ID" value="NZ_RPFW01000003.1"/>
</dbReference>
<dbReference type="OrthoDB" id="3614783at2"/>
<dbReference type="PROSITE" id="PS51257">
    <property type="entry name" value="PROKAR_LIPOPROTEIN"/>
    <property type="match status" value="1"/>
</dbReference>
<dbReference type="InterPro" id="IPR028082">
    <property type="entry name" value="Peripla_BP_I"/>
</dbReference>
<comment type="caution">
    <text evidence="4">The sequence shown here is derived from an EMBL/GenBank/DDBJ whole genome shotgun (WGS) entry which is preliminary data.</text>
</comment>
<reference evidence="4 5" key="1">
    <citation type="submission" date="2018-11" db="EMBL/GenBank/DDBJ databases">
        <title>Trebonia kvetii gen.nov., sp.nov., a novel acidophilic actinobacterium, and proposal of the new actinobacterial family Treboniaceae fam. nov.</title>
        <authorList>
            <person name="Rapoport D."/>
            <person name="Sagova-Mareckova M."/>
            <person name="Sedlacek I."/>
            <person name="Provaznik J."/>
            <person name="Kralova S."/>
            <person name="Pavlinic D."/>
            <person name="Benes V."/>
            <person name="Kopecky J."/>
        </authorList>
    </citation>
    <scope>NUCLEOTIDE SEQUENCE [LARGE SCALE GENOMIC DNA]</scope>
    <source>
        <strain evidence="4 5">15Tr583</strain>
    </source>
</reference>
<dbReference type="Pfam" id="PF13407">
    <property type="entry name" value="Peripla_BP_4"/>
    <property type="match status" value="1"/>
</dbReference>
<organism evidence="4 5">
    <name type="scientific">Trebonia kvetii</name>
    <dbReference type="NCBI Taxonomy" id="2480626"/>
    <lineage>
        <taxon>Bacteria</taxon>
        <taxon>Bacillati</taxon>
        <taxon>Actinomycetota</taxon>
        <taxon>Actinomycetes</taxon>
        <taxon>Streptosporangiales</taxon>
        <taxon>Treboniaceae</taxon>
        <taxon>Trebonia</taxon>
    </lineage>
</organism>
<evidence type="ECO:0000259" key="3">
    <source>
        <dbReference type="Pfam" id="PF13407"/>
    </source>
</evidence>
<dbReference type="Proteomes" id="UP000460272">
    <property type="component" value="Unassembled WGS sequence"/>
</dbReference>
<evidence type="ECO:0000256" key="2">
    <source>
        <dbReference type="SAM" id="SignalP"/>
    </source>
</evidence>
<feature type="domain" description="Periplasmic binding protein" evidence="3">
    <location>
        <begin position="114"/>
        <end position="351"/>
    </location>
</feature>
<dbReference type="InterPro" id="IPR025997">
    <property type="entry name" value="SBP_2_dom"/>
</dbReference>
<dbReference type="AlphaFoldDB" id="A0A6P2BZ49"/>
<keyword evidence="5" id="KW-1185">Reference proteome</keyword>
<feature type="region of interest" description="Disordered" evidence="1">
    <location>
        <begin position="30"/>
        <end position="49"/>
    </location>
</feature>
<dbReference type="EMBL" id="RPFW01000003">
    <property type="protein sequence ID" value="TVZ04354.1"/>
    <property type="molecule type" value="Genomic_DNA"/>
</dbReference>
<gene>
    <name evidence="4" type="ORF">EAS64_18455</name>
</gene>
<accession>A0A6P2BZ49</accession>
<evidence type="ECO:0000313" key="5">
    <source>
        <dbReference type="Proteomes" id="UP000460272"/>
    </source>
</evidence>
<feature type="chain" id="PRO_5039666016" evidence="2">
    <location>
        <begin position="23"/>
        <end position="403"/>
    </location>
</feature>
<evidence type="ECO:0000256" key="1">
    <source>
        <dbReference type="SAM" id="MobiDB-lite"/>
    </source>
</evidence>
<protein>
    <submittedName>
        <fullName evidence="4">Sugar ABC transporter substrate-binding protein</fullName>
    </submittedName>
</protein>
<keyword evidence="2" id="KW-0732">Signal</keyword>
<evidence type="ECO:0000313" key="4">
    <source>
        <dbReference type="EMBL" id="TVZ04354.1"/>
    </source>
</evidence>
<proteinExistence type="predicted"/>
<sequence>MTHNWKRWLAPGAAITAAAVLAACSSSSTSSSSSAPATSSSPAASTSASASASGAASSTTDAGLAKAQQMVSQLESTTSSYPVPTASISGVSGLKGKTVYYIPLVQFIPGFVVTAATMKVALAKVGLNLQVCNGQGQPSAIASCVQQATGAGAAGIITDAIPYGMAQNALDAAKAKGIPIIITDQYPPAGNKNTDAVTYVPGVVDQPSQIAWWMIANSQGKANAILAQESDSPSSIAYVQNSLSIYKDNCPGCTVTVKSITATTNSQLASDTSANLLSNPNATYYYTEFEDSLDPTVQGLQQSNKTDIALSVAGGSVDGLGRLKSGAVVKAVVAVDQAYAGWALTDEILRMATKAAPVAEPFPSRLFTAQNIGSIKVTTAAQASGEWFGDSSYQTDFAKLWGV</sequence>